<feature type="domain" description="ZZ-type" evidence="8">
    <location>
        <begin position="1339"/>
        <end position="1367"/>
    </location>
</feature>
<dbReference type="EMBL" id="GL385395">
    <property type="protein sequence ID" value="EJT80761.1"/>
    <property type="molecule type" value="Genomic_DNA"/>
</dbReference>
<organism evidence="9">
    <name type="scientific">Gaeumannomyces tritici (strain R3-111a-1)</name>
    <name type="common">Wheat and barley take-all root rot fungus</name>
    <name type="synonym">Gaeumannomyces graminis var. tritici</name>
    <dbReference type="NCBI Taxonomy" id="644352"/>
    <lineage>
        <taxon>Eukaryota</taxon>
        <taxon>Fungi</taxon>
        <taxon>Dikarya</taxon>
        <taxon>Ascomycota</taxon>
        <taxon>Pezizomycotina</taxon>
        <taxon>Sordariomycetes</taxon>
        <taxon>Sordariomycetidae</taxon>
        <taxon>Magnaporthales</taxon>
        <taxon>Magnaporthaceae</taxon>
        <taxon>Gaeumannomyces</taxon>
    </lineage>
</organism>
<evidence type="ECO:0000256" key="6">
    <source>
        <dbReference type="PROSITE-ProRule" id="PRU00023"/>
    </source>
</evidence>
<protein>
    <recommendedName>
        <fullName evidence="8">ZZ-type domain-containing protein</fullName>
    </recommendedName>
</protein>
<feature type="repeat" description="ANK" evidence="6">
    <location>
        <begin position="677"/>
        <end position="709"/>
    </location>
</feature>
<dbReference type="PROSITE" id="PS01357">
    <property type="entry name" value="ZF_ZZ_1"/>
    <property type="match status" value="1"/>
</dbReference>
<name>J3NHL8_GAET3</name>
<gene>
    <name evidence="10" type="primary">20341213</name>
    <name evidence="9" type="ORF">GGTG_00755</name>
</gene>
<reference evidence="10" key="4">
    <citation type="journal article" date="2015" name="G3 (Bethesda)">
        <title>Genome sequences of three phytopathogenic species of the Magnaporthaceae family of fungi.</title>
        <authorList>
            <person name="Okagaki L.H."/>
            <person name="Nunes C.C."/>
            <person name="Sailsbery J."/>
            <person name="Clay B."/>
            <person name="Brown D."/>
            <person name="John T."/>
            <person name="Oh Y."/>
            <person name="Young N."/>
            <person name="Fitzgerald M."/>
            <person name="Haas B.J."/>
            <person name="Zeng Q."/>
            <person name="Young S."/>
            <person name="Adiconis X."/>
            <person name="Fan L."/>
            <person name="Levin J.Z."/>
            <person name="Mitchell T.K."/>
            <person name="Okubara P.A."/>
            <person name="Farman M.L."/>
            <person name="Kohn L.M."/>
            <person name="Birren B."/>
            <person name="Ma L.-J."/>
            <person name="Dean R.A."/>
        </authorList>
    </citation>
    <scope>NUCLEOTIDE SEQUENCE</scope>
    <source>
        <strain evidence="10">R3-111a-1</strain>
    </source>
</reference>
<dbReference type="SMART" id="SM00248">
    <property type="entry name" value="ANK"/>
    <property type="match status" value="18"/>
</dbReference>
<feature type="repeat" description="ANK" evidence="6">
    <location>
        <begin position="843"/>
        <end position="875"/>
    </location>
</feature>
<feature type="repeat" description="ANK" evidence="6">
    <location>
        <begin position="1247"/>
        <end position="1280"/>
    </location>
</feature>
<keyword evidence="5 6" id="KW-0040">ANK repeat</keyword>
<dbReference type="Proteomes" id="UP000006039">
    <property type="component" value="Unassembled WGS sequence"/>
</dbReference>
<keyword evidence="2" id="KW-0677">Repeat</keyword>
<keyword evidence="3" id="KW-0863">Zinc-finger</keyword>
<dbReference type="Pfam" id="PF00023">
    <property type="entry name" value="Ank"/>
    <property type="match status" value="1"/>
</dbReference>
<keyword evidence="1" id="KW-0479">Metal-binding</keyword>
<evidence type="ECO:0000256" key="1">
    <source>
        <dbReference type="ARBA" id="ARBA00022723"/>
    </source>
</evidence>
<dbReference type="Pfam" id="PF13637">
    <property type="entry name" value="Ank_4"/>
    <property type="match status" value="1"/>
</dbReference>
<dbReference type="HOGENOM" id="CLU_254613_0_0_1"/>
<dbReference type="PROSITE" id="PS50088">
    <property type="entry name" value="ANK_REPEAT"/>
    <property type="match status" value="7"/>
</dbReference>
<feature type="repeat" description="ANK" evidence="6">
    <location>
        <begin position="643"/>
        <end position="671"/>
    </location>
</feature>
<evidence type="ECO:0000256" key="2">
    <source>
        <dbReference type="ARBA" id="ARBA00022737"/>
    </source>
</evidence>
<reference evidence="10" key="5">
    <citation type="submission" date="2018-04" db="UniProtKB">
        <authorList>
            <consortium name="EnsemblFungi"/>
        </authorList>
    </citation>
    <scope>IDENTIFICATION</scope>
    <source>
        <strain evidence="10">R3-111a-1</strain>
    </source>
</reference>
<dbReference type="CDD" id="cd02249">
    <property type="entry name" value="ZZ"/>
    <property type="match status" value="1"/>
</dbReference>
<dbReference type="InterPro" id="IPR043145">
    <property type="entry name" value="Znf_ZZ_sf"/>
</dbReference>
<keyword evidence="4" id="KW-0862">Zinc</keyword>
<evidence type="ECO:0000313" key="11">
    <source>
        <dbReference type="Proteomes" id="UP000006039"/>
    </source>
</evidence>
<feature type="repeat" description="ANK" evidence="6">
    <location>
        <begin position="777"/>
        <end position="809"/>
    </location>
</feature>
<dbReference type="VEuPathDB" id="FungiDB:GGTG_00755"/>
<dbReference type="RefSeq" id="XP_009216770.1">
    <property type="nucleotide sequence ID" value="XM_009218506.1"/>
</dbReference>
<evidence type="ECO:0000256" key="5">
    <source>
        <dbReference type="ARBA" id="ARBA00023043"/>
    </source>
</evidence>
<dbReference type="EnsemblFungi" id="EJT80761">
    <property type="protein sequence ID" value="EJT80761"/>
    <property type="gene ID" value="GGTG_00755"/>
</dbReference>
<dbReference type="PANTHER" id="PTHR24123:SF33">
    <property type="entry name" value="PROTEIN HOS4"/>
    <property type="match status" value="1"/>
</dbReference>
<reference evidence="11" key="1">
    <citation type="submission" date="2010-07" db="EMBL/GenBank/DDBJ databases">
        <title>The genome sequence of Gaeumannomyces graminis var. tritici strain R3-111a-1.</title>
        <authorList>
            <consortium name="The Broad Institute Genome Sequencing Platform"/>
            <person name="Ma L.-J."/>
            <person name="Dead R."/>
            <person name="Young S."/>
            <person name="Zeng Q."/>
            <person name="Koehrsen M."/>
            <person name="Alvarado L."/>
            <person name="Berlin A."/>
            <person name="Chapman S.B."/>
            <person name="Chen Z."/>
            <person name="Freedman E."/>
            <person name="Gellesch M."/>
            <person name="Goldberg J."/>
            <person name="Griggs A."/>
            <person name="Gujja S."/>
            <person name="Heilman E.R."/>
            <person name="Heiman D."/>
            <person name="Hepburn T."/>
            <person name="Howarth C."/>
            <person name="Jen D."/>
            <person name="Larson L."/>
            <person name="Mehta T."/>
            <person name="Neiman D."/>
            <person name="Pearson M."/>
            <person name="Roberts A."/>
            <person name="Saif S."/>
            <person name="Shea T."/>
            <person name="Shenoy N."/>
            <person name="Sisk P."/>
            <person name="Stolte C."/>
            <person name="Sykes S."/>
            <person name="Walk T."/>
            <person name="White J."/>
            <person name="Yandava C."/>
            <person name="Haas B."/>
            <person name="Nusbaum C."/>
            <person name="Birren B."/>
        </authorList>
    </citation>
    <scope>NUCLEOTIDE SEQUENCE [LARGE SCALE GENOMIC DNA]</scope>
    <source>
        <strain evidence="11">R3-111a-1</strain>
    </source>
</reference>
<keyword evidence="11" id="KW-1185">Reference proteome</keyword>
<dbReference type="InterPro" id="IPR051165">
    <property type="entry name" value="Multifunctional_ANK_Repeat"/>
</dbReference>
<dbReference type="STRING" id="644352.J3NHL8"/>
<feature type="compositionally biased region" description="Low complexity" evidence="7">
    <location>
        <begin position="573"/>
        <end position="583"/>
    </location>
</feature>
<accession>J3NHL8</accession>
<dbReference type="PANTHER" id="PTHR24123">
    <property type="entry name" value="ANKYRIN REPEAT-CONTAINING"/>
    <property type="match status" value="1"/>
</dbReference>
<feature type="compositionally biased region" description="Acidic residues" evidence="7">
    <location>
        <begin position="1309"/>
        <end position="1325"/>
    </location>
</feature>
<evidence type="ECO:0000256" key="3">
    <source>
        <dbReference type="ARBA" id="ARBA00022771"/>
    </source>
</evidence>
<evidence type="ECO:0000259" key="8">
    <source>
        <dbReference type="PROSITE" id="PS01357"/>
    </source>
</evidence>
<evidence type="ECO:0000313" key="9">
    <source>
        <dbReference type="EMBL" id="EJT80761.1"/>
    </source>
</evidence>
<dbReference type="SUPFAM" id="SSF57850">
    <property type="entry name" value="RING/U-box"/>
    <property type="match status" value="1"/>
</dbReference>
<proteinExistence type="predicted"/>
<reference evidence="9" key="2">
    <citation type="submission" date="2010-07" db="EMBL/GenBank/DDBJ databases">
        <authorList>
            <consortium name="The Broad Institute Genome Sequencing Platform"/>
            <consortium name="Broad Institute Genome Sequencing Center for Infectious Disease"/>
            <person name="Ma L.-J."/>
            <person name="Dead R."/>
            <person name="Young S."/>
            <person name="Zeng Q."/>
            <person name="Koehrsen M."/>
            <person name="Alvarado L."/>
            <person name="Berlin A."/>
            <person name="Chapman S.B."/>
            <person name="Chen Z."/>
            <person name="Freedman E."/>
            <person name="Gellesch M."/>
            <person name="Goldberg J."/>
            <person name="Griggs A."/>
            <person name="Gujja S."/>
            <person name="Heilman E.R."/>
            <person name="Heiman D."/>
            <person name="Hepburn T."/>
            <person name="Howarth C."/>
            <person name="Jen D."/>
            <person name="Larson L."/>
            <person name="Mehta T."/>
            <person name="Neiman D."/>
            <person name="Pearson M."/>
            <person name="Roberts A."/>
            <person name="Saif S."/>
            <person name="Shea T."/>
            <person name="Shenoy N."/>
            <person name="Sisk P."/>
            <person name="Stolte C."/>
            <person name="Sykes S."/>
            <person name="Walk T."/>
            <person name="White J."/>
            <person name="Yandava C."/>
            <person name="Haas B."/>
            <person name="Nusbaum C."/>
            <person name="Birren B."/>
        </authorList>
    </citation>
    <scope>NUCLEOTIDE SEQUENCE</scope>
    <source>
        <strain evidence="9">R3-111a-1</strain>
    </source>
</reference>
<feature type="repeat" description="ANK" evidence="6">
    <location>
        <begin position="458"/>
        <end position="490"/>
    </location>
</feature>
<dbReference type="SUPFAM" id="SSF48403">
    <property type="entry name" value="Ankyrin repeat"/>
    <property type="match status" value="3"/>
</dbReference>
<evidence type="ECO:0000256" key="4">
    <source>
        <dbReference type="ARBA" id="ARBA00022833"/>
    </source>
</evidence>
<evidence type="ECO:0000313" key="10">
    <source>
        <dbReference type="EnsemblFungi" id="EJT80761"/>
    </source>
</evidence>
<dbReference type="InterPro" id="IPR036770">
    <property type="entry name" value="Ankyrin_rpt-contain_sf"/>
</dbReference>
<evidence type="ECO:0000256" key="7">
    <source>
        <dbReference type="SAM" id="MobiDB-lite"/>
    </source>
</evidence>
<sequence length="1396" mass="150559">MGIPHALDADISRIWTACATPDAAVAIRLASNEYGTFITRAVFWVAHATEPLSIPELDAILAFECTRRPGNPWPSTHGSIANLPDILPGVVQIYSGRLALCGGLPAQTLDELFRTTLQGHSVACPSADTYIAHVCLEYLMSHVWKPPMALDHKQTMARYAARHWLCHYRRAGPCPPDDPLYSAFASDDANVDRWIDLLEFILPEAGRQYGKGKGEGGENNQRPDGKQLRGRLHIDSFRMLEVCQWLYLGRSSEAVLDRLLVIASERTDRELLLALCMDLATFDKQAVIRAVGTMPWELGEGVMAKADVFGDPQEKADAYLTAVALGNTKAADGIFAQLVSQPPPMCFSRALQIACDFDDAAAAESILDDEGAWGPMVREANLKDSGWTVVHSAAQSGHDSIVARLGELDVRMDTPTAEAETRPLLIAVSHGFTQLVHTMLSYTGKVDRNLNLLPADGPGTSPLHVASRYGFYSLVRLLVSNGADAGARDANLDLPLHLSLRNGHRRTSSYLLTQLRAAPSNVEDGEMPVDIVSPDIGHGDIGVFDRPLSRSFLDDWGVYAEIQAGDDAISTTGGAARRGSVAGAGPGPGPGAPDAASLDSPVNAVNRGGMTMLMEAVKHDRHDGAFVRALVDKGALLSLSPDDKPTALHLAAQRGSVSLVRYLADKGASVDGACLKNGFTPLHYACYWGRAEAAEELLGRDASLSATDSSGRTPFVAACRSGQVHMVKLLLLRAAPAGDGERQRATVEAVRQSRTMVVELLLDSGCDANARDMQGYYKDSLLHIAASNGHAGLLQLLLLRGARHDAVDTKGGPPLFDAIWSDVVDSARMLLEAGANPDAERQTDETPLSIAISSNRAQVVRMLLQRGAKLRRPPSWTMCENNLELALGQSSTKVAIVLVEAYTRSASAGGGGGGVAPDGCTAAKALRLAVKYHCLPLLRPILDEWGGANDLIDPDDDNNDGIDGDGTALHFAASRGELEAMEVILEAKTTDANRVAGRHGTALQAAVLANDKQLEMVRMLLDRGADPRVVGGPHGTALNAAAFRRLRDVASLIIERWPTTTTTGSADADRSAPRKHGTPLQAALRGLVHRPHERDEPIDSLLDILYRHDSYLGACEGPSRRSLLHMAARARCPAAVEWLLAHGLPASTVDAVGRRPMHIAIHAGDWEVTRLLQKGDTRLHTSDYQGRGGQHYAAVSESPQLVEAMSPITFFKNNVGPPEDAAAPRPDLLREAVKRLTSIYFTAPDADGWTPLHWACRKRDNLVVISYLLENGADVRARTESGWTPRHVAIFHDNGGDETLRLLGKSDTDTDTNVDDDDDDSDEGSDLPKEPGAAHSVSCEACFCPIYGERYRCTKEACGDFNLCFKCAKHVDRIHPRGHLIVSEGEWVEVTQGETK</sequence>
<feature type="region of interest" description="Disordered" evidence="7">
    <location>
        <begin position="570"/>
        <end position="599"/>
    </location>
</feature>
<dbReference type="PRINTS" id="PR01415">
    <property type="entry name" value="ANKYRIN"/>
</dbReference>
<feature type="repeat" description="ANK" evidence="6">
    <location>
        <begin position="998"/>
        <end position="1032"/>
    </location>
</feature>
<dbReference type="PROSITE" id="PS50297">
    <property type="entry name" value="ANK_REP_REGION"/>
    <property type="match status" value="6"/>
</dbReference>
<dbReference type="GO" id="GO:0008270">
    <property type="term" value="F:zinc ion binding"/>
    <property type="evidence" value="ECO:0007669"/>
    <property type="project" value="UniProtKB-KW"/>
</dbReference>
<dbReference type="Pfam" id="PF12796">
    <property type="entry name" value="Ank_2"/>
    <property type="match status" value="5"/>
</dbReference>
<dbReference type="InterPro" id="IPR000433">
    <property type="entry name" value="Znf_ZZ"/>
</dbReference>
<dbReference type="OrthoDB" id="341259at2759"/>
<dbReference type="Gene3D" id="1.25.40.20">
    <property type="entry name" value="Ankyrin repeat-containing domain"/>
    <property type="match status" value="5"/>
</dbReference>
<dbReference type="Gene3D" id="3.30.60.90">
    <property type="match status" value="1"/>
</dbReference>
<dbReference type="eggNOG" id="KOG4177">
    <property type="taxonomic scope" value="Eukaryota"/>
</dbReference>
<feature type="region of interest" description="Disordered" evidence="7">
    <location>
        <begin position="1304"/>
        <end position="1333"/>
    </location>
</feature>
<reference evidence="9" key="3">
    <citation type="submission" date="2010-09" db="EMBL/GenBank/DDBJ databases">
        <title>Annotation of Gaeumannomyces graminis var. tritici R3-111a-1.</title>
        <authorList>
            <consortium name="The Broad Institute Genome Sequencing Platform"/>
            <person name="Ma L.-J."/>
            <person name="Dead R."/>
            <person name="Young S.K."/>
            <person name="Zeng Q."/>
            <person name="Gargeya S."/>
            <person name="Fitzgerald M."/>
            <person name="Haas B."/>
            <person name="Abouelleil A."/>
            <person name="Alvarado L."/>
            <person name="Arachchi H.M."/>
            <person name="Berlin A."/>
            <person name="Brown A."/>
            <person name="Chapman S.B."/>
            <person name="Chen Z."/>
            <person name="Dunbar C."/>
            <person name="Freedman E."/>
            <person name="Gearin G."/>
            <person name="Gellesch M."/>
            <person name="Goldberg J."/>
            <person name="Griggs A."/>
            <person name="Gujja S."/>
            <person name="Heiman D."/>
            <person name="Howarth C."/>
            <person name="Larson L."/>
            <person name="Lui A."/>
            <person name="MacDonald P.J.P."/>
            <person name="Mehta T."/>
            <person name="Montmayeur A."/>
            <person name="Murphy C."/>
            <person name="Neiman D."/>
            <person name="Pearson M."/>
            <person name="Priest M."/>
            <person name="Roberts A."/>
            <person name="Saif S."/>
            <person name="Shea T."/>
            <person name="Shenoy N."/>
            <person name="Sisk P."/>
            <person name="Stolte C."/>
            <person name="Sykes S."/>
            <person name="Yandava C."/>
            <person name="Wortman J."/>
            <person name="Nusbaum C."/>
            <person name="Birren B."/>
        </authorList>
    </citation>
    <scope>NUCLEOTIDE SEQUENCE</scope>
    <source>
        <strain evidence="9">R3-111a-1</strain>
    </source>
</reference>
<dbReference type="InterPro" id="IPR002110">
    <property type="entry name" value="Ankyrin_rpt"/>
</dbReference>
<dbReference type="GeneID" id="20341213"/>